<dbReference type="OrthoDB" id="10266426at2759"/>
<evidence type="ECO:0000256" key="10">
    <source>
        <dbReference type="SAM" id="Phobius"/>
    </source>
</evidence>
<gene>
    <name evidence="11" type="ORF">JKP88DRAFT_318209</name>
</gene>
<keyword evidence="5" id="KW-0677">Repeat</keyword>
<dbReference type="InterPro" id="IPR018108">
    <property type="entry name" value="MCP_transmembrane"/>
</dbReference>
<dbReference type="Gene3D" id="1.50.40.10">
    <property type="entry name" value="Mitochondrial carrier domain"/>
    <property type="match status" value="2"/>
</dbReference>
<keyword evidence="6 10" id="KW-1133">Transmembrane helix</keyword>
<evidence type="ECO:0000313" key="12">
    <source>
        <dbReference type="Proteomes" id="UP000664859"/>
    </source>
</evidence>
<dbReference type="AlphaFoldDB" id="A0A835Z5U5"/>
<comment type="subcellular location">
    <subcellularLocation>
        <location evidence="1">Membrane</location>
        <topology evidence="1">Multi-pass membrane protein</topology>
    </subcellularLocation>
</comment>
<evidence type="ECO:0000256" key="8">
    <source>
        <dbReference type="PROSITE-ProRule" id="PRU00282"/>
    </source>
</evidence>
<evidence type="ECO:0000256" key="9">
    <source>
        <dbReference type="RuleBase" id="RU000488"/>
    </source>
</evidence>
<feature type="repeat" description="Solcar" evidence="8">
    <location>
        <begin position="16"/>
        <end position="108"/>
    </location>
</feature>
<evidence type="ECO:0000256" key="4">
    <source>
        <dbReference type="ARBA" id="ARBA00022692"/>
    </source>
</evidence>
<dbReference type="GO" id="GO:0016020">
    <property type="term" value="C:membrane"/>
    <property type="evidence" value="ECO:0007669"/>
    <property type="project" value="UniProtKB-SubCell"/>
</dbReference>
<evidence type="ECO:0000256" key="2">
    <source>
        <dbReference type="ARBA" id="ARBA00006375"/>
    </source>
</evidence>
<keyword evidence="3 9" id="KW-0813">Transport</keyword>
<dbReference type="InterPro" id="IPR044712">
    <property type="entry name" value="SLC25A32-like"/>
</dbReference>
<name>A0A835Z5U5_9STRA</name>
<organism evidence="11 12">
    <name type="scientific">Tribonema minus</name>
    <dbReference type="NCBI Taxonomy" id="303371"/>
    <lineage>
        <taxon>Eukaryota</taxon>
        <taxon>Sar</taxon>
        <taxon>Stramenopiles</taxon>
        <taxon>Ochrophyta</taxon>
        <taxon>PX clade</taxon>
        <taxon>Xanthophyceae</taxon>
        <taxon>Tribonematales</taxon>
        <taxon>Tribonemataceae</taxon>
        <taxon>Tribonema</taxon>
    </lineage>
</organism>
<dbReference type="InterPro" id="IPR002067">
    <property type="entry name" value="MCP"/>
</dbReference>
<dbReference type="Proteomes" id="UP000664859">
    <property type="component" value="Unassembled WGS sequence"/>
</dbReference>
<comment type="caution">
    <text evidence="11">The sequence shown here is derived from an EMBL/GenBank/DDBJ whole genome shotgun (WGS) entry which is preliminary data.</text>
</comment>
<keyword evidence="12" id="KW-1185">Reference proteome</keyword>
<dbReference type="Pfam" id="PF00153">
    <property type="entry name" value="Mito_carr"/>
    <property type="match status" value="3"/>
</dbReference>
<dbReference type="GO" id="GO:0015215">
    <property type="term" value="F:nucleotide transmembrane transporter activity"/>
    <property type="evidence" value="ECO:0007669"/>
    <property type="project" value="UniProtKB-ARBA"/>
</dbReference>
<keyword evidence="4 8" id="KW-0812">Transmembrane</keyword>
<dbReference type="PRINTS" id="PR00926">
    <property type="entry name" value="MITOCARRIER"/>
</dbReference>
<feature type="transmembrane region" description="Helical" evidence="10">
    <location>
        <begin position="80"/>
        <end position="101"/>
    </location>
</feature>
<comment type="similarity">
    <text evidence="2 9">Belongs to the mitochondrial carrier (TC 2.A.29) family.</text>
</comment>
<protein>
    <submittedName>
        <fullName evidence="11">Mitochondrial carrier domain-containing protein</fullName>
    </submittedName>
</protein>
<dbReference type="PROSITE" id="PS50920">
    <property type="entry name" value="SOLCAR"/>
    <property type="match status" value="3"/>
</dbReference>
<sequence length="313" mass="34162">MADSRPGSPTNATLIIRQYVPSIAGAGAGMICSVLCSPLDVAKTRIQVQGAVCSTSNTAKYRGVLPTLRTILAEEGVRGWYQGITPALVIVPIFWGIYFGVYERAKRGFVSVTGAEQHVLSAISAGLVADVCTNPFWVVRTRMQTQAMHSELPQNARHLGMLATFRQIHAKEGVLAFWRGLTASLLGLGHVAIQFPLYERFKSLARDRRRKLGHVDTSESPLELAAASACSKLASTWLTYPHEVLRSRMQDARGPQMGLRAIATELVRQEGMRALWTGFGINLVRVVPSCVATFVSYELITRQVPAVGLLRTG</sequence>
<evidence type="ECO:0000256" key="7">
    <source>
        <dbReference type="ARBA" id="ARBA00023136"/>
    </source>
</evidence>
<dbReference type="SUPFAM" id="SSF103506">
    <property type="entry name" value="Mitochondrial carrier"/>
    <property type="match status" value="1"/>
</dbReference>
<evidence type="ECO:0000313" key="11">
    <source>
        <dbReference type="EMBL" id="KAG5182763.1"/>
    </source>
</evidence>
<reference evidence="11" key="1">
    <citation type="submission" date="2021-02" db="EMBL/GenBank/DDBJ databases">
        <title>First Annotated Genome of the Yellow-green Alga Tribonema minus.</title>
        <authorList>
            <person name="Mahan K.M."/>
        </authorList>
    </citation>
    <scope>NUCLEOTIDE SEQUENCE</scope>
    <source>
        <strain evidence="11">UTEX B ZZ1240</strain>
    </source>
</reference>
<proteinExistence type="inferred from homology"/>
<dbReference type="EMBL" id="JAFCMP010000224">
    <property type="protein sequence ID" value="KAG5182763.1"/>
    <property type="molecule type" value="Genomic_DNA"/>
</dbReference>
<dbReference type="PANTHER" id="PTHR45683">
    <property type="entry name" value="MITOCHONDRIAL NICOTINAMIDE ADENINE DINUCLEOTIDE TRANSPORTER 1-RELATED-RELATED"/>
    <property type="match status" value="1"/>
</dbReference>
<evidence type="ECO:0000256" key="3">
    <source>
        <dbReference type="ARBA" id="ARBA00022448"/>
    </source>
</evidence>
<feature type="repeat" description="Solcar" evidence="8">
    <location>
        <begin position="113"/>
        <end position="204"/>
    </location>
</feature>
<dbReference type="InterPro" id="IPR023395">
    <property type="entry name" value="MCP_dom_sf"/>
</dbReference>
<evidence type="ECO:0000256" key="6">
    <source>
        <dbReference type="ARBA" id="ARBA00022989"/>
    </source>
</evidence>
<feature type="repeat" description="Solcar" evidence="8">
    <location>
        <begin position="219"/>
        <end position="303"/>
    </location>
</feature>
<evidence type="ECO:0000256" key="5">
    <source>
        <dbReference type="ARBA" id="ARBA00022737"/>
    </source>
</evidence>
<keyword evidence="7 8" id="KW-0472">Membrane</keyword>
<accession>A0A835Z5U5</accession>
<evidence type="ECO:0000256" key="1">
    <source>
        <dbReference type="ARBA" id="ARBA00004141"/>
    </source>
</evidence>